<evidence type="ECO:0000256" key="1">
    <source>
        <dbReference type="SAM" id="Phobius"/>
    </source>
</evidence>
<evidence type="ECO:0000313" key="2">
    <source>
        <dbReference type="EMBL" id="MFD0872073.1"/>
    </source>
</evidence>
<feature type="transmembrane region" description="Helical" evidence="1">
    <location>
        <begin position="107"/>
        <end position="131"/>
    </location>
</feature>
<comment type="caution">
    <text evidence="2">The sequence shown here is derived from an EMBL/GenBank/DDBJ whole genome shotgun (WGS) entry which is preliminary data.</text>
</comment>
<feature type="transmembrane region" description="Helical" evidence="1">
    <location>
        <begin position="12"/>
        <end position="34"/>
    </location>
</feature>
<organism evidence="2 3">
    <name type="scientific">Paenibacillus residui</name>
    <dbReference type="NCBI Taxonomy" id="629724"/>
    <lineage>
        <taxon>Bacteria</taxon>
        <taxon>Bacillati</taxon>
        <taxon>Bacillota</taxon>
        <taxon>Bacilli</taxon>
        <taxon>Bacillales</taxon>
        <taxon>Paenibacillaceae</taxon>
        <taxon>Paenibacillus</taxon>
    </lineage>
</organism>
<dbReference type="Pfam" id="PF01944">
    <property type="entry name" value="SpoIIM"/>
    <property type="match status" value="1"/>
</dbReference>
<keyword evidence="1" id="KW-0472">Membrane</keyword>
<sequence>MPKDLRMYSKDQLSLYVFVAMLFVTGVVFGAVLVQALTLEQKQEIARHLGHFFHTIDQGAEGDFSGKHSFLQALSLNLKWVGIIWIFGLSVIGLPLIFALDFIKGVLIGFSVGFMVGQFSWKGMLFALASIAPQNLVLIPVILTASVAAISFSIHLVKNRFIQRSGSIYPIFVKYSTTILTLALIVVVVSLFEAYVSPVIMKWVTPYLLALAGLPEMPVSLL</sequence>
<proteinExistence type="predicted"/>
<feature type="transmembrane region" description="Helical" evidence="1">
    <location>
        <begin position="178"/>
        <end position="201"/>
    </location>
</feature>
<dbReference type="InterPro" id="IPR002798">
    <property type="entry name" value="SpoIIM-like"/>
</dbReference>
<feature type="transmembrane region" description="Helical" evidence="1">
    <location>
        <begin position="80"/>
        <end position="100"/>
    </location>
</feature>
<dbReference type="Proteomes" id="UP001597120">
    <property type="component" value="Unassembled WGS sequence"/>
</dbReference>
<name>A0ABW3DIB1_9BACL</name>
<protein>
    <submittedName>
        <fullName evidence="2">Stage II sporulation protein M</fullName>
    </submittedName>
</protein>
<keyword evidence="1" id="KW-0812">Transmembrane</keyword>
<evidence type="ECO:0000313" key="3">
    <source>
        <dbReference type="Proteomes" id="UP001597120"/>
    </source>
</evidence>
<gene>
    <name evidence="2" type="primary">spoIIM</name>
    <name evidence="2" type="ORF">ACFQ03_23425</name>
</gene>
<dbReference type="NCBIfam" id="TIGR02831">
    <property type="entry name" value="spo_II_M"/>
    <property type="match status" value="1"/>
</dbReference>
<keyword evidence="3" id="KW-1185">Reference proteome</keyword>
<dbReference type="EMBL" id="JBHTIU010000100">
    <property type="protein sequence ID" value="MFD0872073.1"/>
    <property type="molecule type" value="Genomic_DNA"/>
</dbReference>
<keyword evidence="1" id="KW-1133">Transmembrane helix</keyword>
<dbReference type="RefSeq" id="WP_144935577.1">
    <property type="nucleotide sequence ID" value="NZ_JBHTIU010000100.1"/>
</dbReference>
<dbReference type="InterPro" id="IPR014196">
    <property type="entry name" value="SpoIIM"/>
</dbReference>
<accession>A0ABW3DIB1</accession>
<reference evidence="3" key="1">
    <citation type="journal article" date="2019" name="Int. J. Syst. Evol. Microbiol.">
        <title>The Global Catalogue of Microorganisms (GCM) 10K type strain sequencing project: providing services to taxonomists for standard genome sequencing and annotation.</title>
        <authorList>
            <consortium name="The Broad Institute Genomics Platform"/>
            <consortium name="The Broad Institute Genome Sequencing Center for Infectious Disease"/>
            <person name="Wu L."/>
            <person name="Ma J."/>
        </authorList>
    </citation>
    <scope>NUCLEOTIDE SEQUENCE [LARGE SCALE GENOMIC DNA]</scope>
    <source>
        <strain evidence="3">CCUG 57263</strain>
    </source>
</reference>
<dbReference type="PIRSF" id="PIRSF038973">
    <property type="entry name" value="SpoIIM"/>
    <property type="match status" value="1"/>
</dbReference>
<feature type="transmembrane region" description="Helical" evidence="1">
    <location>
        <begin position="137"/>
        <end position="157"/>
    </location>
</feature>